<dbReference type="Proteomes" id="UP001056120">
    <property type="component" value="Linkage Group LG11"/>
</dbReference>
<accession>A0ACB9HW74</accession>
<comment type="caution">
    <text evidence="1">The sequence shown here is derived from an EMBL/GenBank/DDBJ whole genome shotgun (WGS) entry which is preliminary data.</text>
</comment>
<evidence type="ECO:0000313" key="2">
    <source>
        <dbReference type="Proteomes" id="UP001056120"/>
    </source>
</evidence>
<organism evidence="1 2">
    <name type="scientific">Smallanthus sonchifolius</name>
    <dbReference type="NCBI Taxonomy" id="185202"/>
    <lineage>
        <taxon>Eukaryota</taxon>
        <taxon>Viridiplantae</taxon>
        <taxon>Streptophyta</taxon>
        <taxon>Embryophyta</taxon>
        <taxon>Tracheophyta</taxon>
        <taxon>Spermatophyta</taxon>
        <taxon>Magnoliopsida</taxon>
        <taxon>eudicotyledons</taxon>
        <taxon>Gunneridae</taxon>
        <taxon>Pentapetalae</taxon>
        <taxon>asterids</taxon>
        <taxon>campanulids</taxon>
        <taxon>Asterales</taxon>
        <taxon>Asteraceae</taxon>
        <taxon>Asteroideae</taxon>
        <taxon>Heliantheae alliance</taxon>
        <taxon>Millerieae</taxon>
        <taxon>Smallanthus</taxon>
    </lineage>
</organism>
<reference evidence="1 2" key="2">
    <citation type="journal article" date="2022" name="Mol. Ecol. Resour.">
        <title>The genomes of chicory, endive, great burdock and yacon provide insights into Asteraceae paleo-polyploidization history and plant inulin production.</title>
        <authorList>
            <person name="Fan W."/>
            <person name="Wang S."/>
            <person name="Wang H."/>
            <person name="Wang A."/>
            <person name="Jiang F."/>
            <person name="Liu H."/>
            <person name="Zhao H."/>
            <person name="Xu D."/>
            <person name="Zhang Y."/>
        </authorList>
    </citation>
    <scope>NUCLEOTIDE SEQUENCE [LARGE SCALE GENOMIC DNA]</scope>
    <source>
        <strain evidence="2">cv. Yunnan</strain>
        <tissue evidence="1">Leaves</tissue>
    </source>
</reference>
<keyword evidence="2" id="KW-1185">Reference proteome</keyword>
<reference evidence="2" key="1">
    <citation type="journal article" date="2022" name="Mol. Ecol. Resour.">
        <title>The genomes of chicory, endive, great burdock and yacon provide insights into Asteraceae palaeo-polyploidization history and plant inulin production.</title>
        <authorList>
            <person name="Fan W."/>
            <person name="Wang S."/>
            <person name="Wang H."/>
            <person name="Wang A."/>
            <person name="Jiang F."/>
            <person name="Liu H."/>
            <person name="Zhao H."/>
            <person name="Xu D."/>
            <person name="Zhang Y."/>
        </authorList>
    </citation>
    <scope>NUCLEOTIDE SEQUENCE [LARGE SCALE GENOMIC DNA]</scope>
    <source>
        <strain evidence="2">cv. Yunnan</strain>
    </source>
</reference>
<proteinExistence type="predicted"/>
<gene>
    <name evidence="1" type="ORF">L1987_35121</name>
</gene>
<dbReference type="EMBL" id="CM042028">
    <property type="protein sequence ID" value="KAI3799817.1"/>
    <property type="molecule type" value="Genomic_DNA"/>
</dbReference>
<sequence>MASYITAASTVKTSGDYAAKIRVIKTPIRAISKAMDLYVKGVINFSNAYHRPLRTMVEVAPNSHRLPRSFTTSFLPDNDQLPEGALVRSISAGEIGGKSTNTKLTNFELYIIQRHCRQMQSCALRKATSCNVGMGKIDEDRASSFRDDNIVVKNILCIKDEDSIFLKSRSDIDSILFLE</sequence>
<protein>
    <submittedName>
        <fullName evidence="1">Uncharacterized protein</fullName>
    </submittedName>
</protein>
<name>A0ACB9HW74_9ASTR</name>
<evidence type="ECO:0000313" key="1">
    <source>
        <dbReference type="EMBL" id="KAI3799817.1"/>
    </source>
</evidence>